<sequence>MSALRRALVGAAVAVALLTPATPATAAPTATPGGLIDVIAQPPGWRGMTAGFVVDYWMTGSQGEPVPASGALFVPDGPPPPGGWPIMVYDHGTSGLGPNCGGQTTPDAEPLWPLFRDLVARGIAVVAPDYLGLGRFDTGTHPYLEIRTEATAAIDLVRAARAANPGLSRTWAVFGESQGGQAALGAAHLQATYAPELDFRGTIALDPESDVEKVAPLMGPWVPNARALDKITDFSAYILAGLRAARPDFDVDHYLSPTGRAVVDSIGGLCSVQITERLAGLSLGDLLAQPLVDDRFRSTLTGYMEVPVAGYDRPILLLVNATDTTVPSPLHAALMAQFAAHGVDFRTVFGLGAHTDMNAAMHEATAAFIARIFAAPAVS</sequence>
<dbReference type="Gene3D" id="3.40.50.1820">
    <property type="entry name" value="alpha/beta hydrolase"/>
    <property type="match status" value="1"/>
</dbReference>
<gene>
    <name evidence="2" type="ORF">NCTC1934_05110</name>
</gene>
<evidence type="ECO:0000313" key="3">
    <source>
        <dbReference type="Proteomes" id="UP000255467"/>
    </source>
</evidence>
<reference evidence="2 3" key="1">
    <citation type="submission" date="2018-06" db="EMBL/GenBank/DDBJ databases">
        <authorList>
            <consortium name="Pathogen Informatics"/>
            <person name="Doyle S."/>
        </authorList>
    </citation>
    <scope>NUCLEOTIDE SEQUENCE [LARGE SCALE GENOMIC DNA]</scope>
    <source>
        <strain evidence="2 3">NCTC1934</strain>
    </source>
</reference>
<dbReference type="Pfam" id="PF03583">
    <property type="entry name" value="LIP"/>
    <property type="match status" value="1"/>
</dbReference>
<dbReference type="PIRSF" id="PIRSF029171">
    <property type="entry name" value="Esterase_LipA"/>
    <property type="match status" value="1"/>
</dbReference>
<dbReference type="Proteomes" id="UP000255467">
    <property type="component" value="Unassembled WGS sequence"/>
</dbReference>
<dbReference type="SUPFAM" id="SSF53474">
    <property type="entry name" value="alpha/beta-Hydrolases"/>
    <property type="match status" value="1"/>
</dbReference>
<keyword evidence="3" id="KW-1185">Reference proteome</keyword>
<evidence type="ECO:0000313" key="2">
    <source>
        <dbReference type="EMBL" id="SUD47786.1"/>
    </source>
</evidence>
<dbReference type="STRING" id="1406858.GCA_000710895_01914"/>
<evidence type="ECO:0000256" key="1">
    <source>
        <dbReference type="SAM" id="SignalP"/>
    </source>
</evidence>
<keyword evidence="2" id="KW-0378">Hydrolase</keyword>
<dbReference type="EMBL" id="UGRY01000003">
    <property type="protein sequence ID" value="SUD47786.1"/>
    <property type="molecule type" value="Genomic_DNA"/>
</dbReference>
<dbReference type="InterPro" id="IPR005152">
    <property type="entry name" value="Lipase_secreted"/>
</dbReference>
<dbReference type="InterPro" id="IPR029058">
    <property type="entry name" value="AB_hydrolase_fold"/>
</dbReference>
<dbReference type="GO" id="GO:0004806">
    <property type="term" value="F:triacylglycerol lipase activity"/>
    <property type="evidence" value="ECO:0007669"/>
    <property type="project" value="InterPro"/>
</dbReference>
<dbReference type="PANTHER" id="PTHR34853:SF1">
    <property type="entry name" value="LIPASE 5"/>
    <property type="match status" value="1"/>
</dbReference>
<feature type="chain" id="PRO_5016607493" evidence="1">
    <location>
        <begin position="27"/>
        <end position="379"/>
    </location>
</feature>
<dbReference type="GO" id="GO:0016042">
    <property type="term" value="P:lipid catabolic process"/>
    <property type="evidence" value="ECO:0007669"/>
    <property type="project" value="InterPro"/>
</dbReference>
<keyword evidence="1" id="KW-0732">Signal</keyword>
<protein>
    <submittedName>
        <fullName evidence="2">Predicted dienelactone hydrolase</fullName>
    </submittedName>
</protein>
<accession>A0A379JHE2</accession>
<dbReference type="OrthoDB" id="9798122at2"/>
<name>A0A379JHE2_9NOCA</name>
<organism evidence="2 3">
    <name type="scientific">Nocardia otitidiscaviarum</name>
    <dbReference type="NCBI Taxonomy" id="1823"/>
    <lineage>
        <taxon>Bacteria</taxon>
        <taxon>Bacillati</taxon>
        <taxon>Actinomycetota</taxon>
        <taxon>Actinomycetes</taxon>
        <taxon>Mycobacteriales</taxon>
        <taxon>Nocardiaceae</taxon>
        <taxon>Nocardia</taxon>
    </lineage>
</organism>
<dbReference type="AlphaFoldDB" id="A0A379JHE2"/>
<feature type="signal peptide" evidence="1">
    <location>
        <begin position="1"/>
        <end position="26"/>
    </location>
</feature>
<dbReference type="PANTHER" id="PTHR34853">
    <property type="match status" value="1"/>
</dbReference>
<proteinExistence type="predicted"/>
<dbReference type="RefSeq" id="WP_039819267.1">
    <property type="nucleotide sequence ID" value="NZ_UGRY01000003.1"/>
</dbReference>